<dbReference type="Proteomes" id="UP000094784">
    <property type="component" value="Unassembled WGS sequence"/>
</dbReference>
<sequence>MNINDIHARIKSRFLYYSEHKITENSVMDLYSLAVSDVMNELYKEIENSKMPHLYTKLTDQSLDDLGYLLSTPREVEESDVQYLYRLMNWKYSAESSNEKAINTALLNRTYASYVEYIPKTHGSGTGTVYIIPKTYDNPEVIENAISECIDVMERVSSPSLYVEYTIPGPKPVILNIALEIADNGDPGSIKRSLEKQIKEYVNNIPPDKYMLLGLINKIGVNEDYVDYFNLLQVFIDGKEQDEIEILQNLEDKYLLEEIVWNE</sequence>
<evidence type="ECO:0000313" key="1">
    <source>
        <dbReference type="EMBL" id="ODV53239.1"/>
    </source>
</evidence>
<protein>
    <recommendedName>
        <fullName evidence="3">Baseplate protein J-like domain-containing protein</fullName>
    </recommendedName>
</protein>
<proteinExistence type="predicted"/>
<accession>A0A1E4QYI6</accession>
<evidence type="ECO:0008006" key="3">
    <source>
        <dbReference type="Google" id="ProtNLM"/>
    </source>
</evidence>
<evidence type="ECO:0000313" key="2">
    <source>
        <dbReference type="Proteomes" id="UP000094784"/>
    </source>
</evidence>
<comment type="caution">
    <text evidence="1">The sequence shown here is derived from an EMBL/GenBank/DDBJ whole genome shotgun (WGS) entry which is preliminary data.</text>
</comment>
<organism evidence="1 2">
    <name type="scientific">Lysinibacillus fusiformis</name>
    <dbReference type="NCBI Taxonomy" id="28031"/>
    <lineage>
        <taxon>Bacteria</taxon>
        <taxon>Bacillati</taxon>
        <taxon>Bacillota</taxon>
        <taxon>Bacilli</taxon>
        <taxon>Bacillales</taxon>
        <taxon>Bacillaceae</taxon>
        <taxon>Lysinibacillus</taxon>
    </lineage>
</organism>
<dbReference type="RefSeq" id="WP_069483482.1">
    <property type="nucleotide sequence ID" value="NZ_JARTJZ010000011.1"/>
</dbReference>
<dbReference type="AlphaFoldDB" id="A0A1E4QYI6"/>
<reference evidence="1 2" key="1">
    <citation type="submission" date="2016-09" db="EMBL/GenBank/DDBJ databases">
        <title>Draft genome sequence of the soil isolate, Lysinibacillus fusiformis M5, a potential hypoxanthine producer.</title>
        <authorList>
            <person name="Gallegos-Monterrosa R."/>
            <person name="Maroti G."/>
            <person name="Balint B."/>
            <person name="Kovacs A.T."/>
        </authorList>
    </citation>
    <scope>NUCLEOTIDE SEQUENCE [LARGE SCALE GENOMIC DNA]</scope>
    <source>
        <strain evidence="1 2">M5</strain>
    </source>
</reference>
<name>A0A1E4QYI6_9BACI</name>
<dbReference type="EMBL" id="MECQ01000008">
    <property type="protein sequence ID" value="ODV53239.1"/>
    <property type="molecule type" value="Genomic_DNA"/>
</dbReference>
<gene>
    <name evidence="1" type="ORF">BG258_23335</name>
</gene>